<keyword evidence="2" id="KW-0812">Transmembrane</keyword>
<feature type="transmembrane region" description="Helical" evidence="2">
    <location>
        <begin position="46"/>
        <end position="66"/>
    </location>
</feature>
<evidence type="ECO:0000256" key="2">
    <source>
        <dbReference type="SAM" id="Phobius"/>
    </source>
</evidence>
<dbReference type="RefSeq" id="WP_319952952.1">
    <property type="nucleotide sequence ID" value="NZ_JAXAVX010000001.1"/>
</dbReference>
<feature type="compositionally biased region" description="Basic and acidic residues" evidence="1">
    <location>
        <begin position="1"/>
        <end position="30"/>
    </location>
</feature>
<feature type="region of interest" description="Disordered" evidence="1">
    <location>
        <begin position="129"/>
        <end position="154"/>
    </location>
</feature>
<comment type="caution">
    <text evidence="3">The sequence shown here is derived from an EMBL/GenBank/DDBJ whole genome shotgun (WGS) entry which is preliminary data.</text>
</comment>
<feature type="transmembrane region" description="Helical" evidence="2">
    <location>
        <begin position="246"/>
        <end position="269"/>
    </location>
</feature>
<feature type="transmembrane region" description="Helical" evidence="2">
    <location>
        <begin position="346"/>
        <end position="368"/>
    </location>
</feature>
<feature type="transmembrane region" description="Helical" evidence="2">
    <location>
        <begin position="388"/>
        <end position="413"/>
    </location>
</feature>
<protein>
    <submittedName>
        <fullName evidence="3">YibE/F family protein</fullName>
    </submittedName>
</protein>
<dbReference type="Pfam" id="PF07907">
    <property type="entry name" value="YibE_F"/>
    <property type="match status" value="1"/>
</dbReference>
<evidence type="ECO:0000313" key="3">
    <source>
        <dbReference type="EMBL" id="MDX8150810.1"/>
    </source>
</evidence>
<keyword evidence="2" id="KW-0472">Membrane</keyword>
<dbReference type="Proteomes" id="UP001277761">
    <property type="component" value="Unassembled WGS sequence"/>
</dbReference>
<organism evidence="3 4">
    <name type="scientific">Patulibacter brassicae</name>
    <dbReference type="NCBI Taxonomy" id="1705717"/>
    <lineage>
        <taxon>Bacteria</taxon>
        <taxon>Bacillati</taxon>
        <taxon>Actinomycetota</taxon>
        <taxon>Thermoleophilia</taxon>
        <taxon>Solirubrobacterales</taxon>
        <taxon>Patulibacteraceae</taxon>
        <taxon>Patulibacter</taxon>
    </lineage>
</organism>
<dbReference type="InterPro" id="IPR012507">
    <property type="entry name" value="YibE_F"/>
</dbReference>
<gene>
    <name evidence="3" type="ORF">SK069_04320</name>
</gene>
<feature type="region of interest" description="Disordered" evidence="1">
    <location>
        <begin position="1"/>
        <end position="36"/>
    </location>
</feature>
<evidence type="ECO:0000256" key="1">
    <source>
        <dbReference type="SAM" id="MobiDB-lite"/>
    </source>
</evidence>
<dbReference type="PANTHER" id="PTHR41771">
    <property type="entry name" value="MEMBRANE PROTEIN-RELATED"/>
    <property type="match status" value="1"/>
</dbReference>
<feature type="transmembrane region" description="Helical" evidence="2">
    <location>
        <begin position="170"/>
        <end position="187"/>
    </location>
</feature>
<proteinExistence type="predicted"/>
<evidence type="ECO:0000313" key="4">
    <source>
        <dbReference type="Proteomes" id="UP001277761"/>
    </source>
</evidence>
<keyword evidence="4" id="KW-1185">Reference proteome</keyword>
<reference evidence="3 4" key="1">
    <citation type="submission" date="2023-11" db="EMBL/GenBank/DDBJ databases">
        <authorList>
            <person name="Xu M."/>
            <person name="Jiang T."/>
        </authorList>
    </citation>
    <scope>NUCLEOTIDE SEQUENCE [LARGE SCALE GENOMIC DNA]</scope>
    <source>
        <strain evidence="3 4">SD</strain>
    </source>
</reference>
<feature type="transmembrane region" description="Helical" evidence="2">
    <location>
        <begin position="289"/>
        <end position="308"/>
    </location>
</feature>
<dbReference type="PANTHER" id="PTHR41771:SF1">
    <property type="entry name" value="MEMBRANE PROTEIN"/>
    <property type="match status" value="1"/>
</dbReference>
<dbReference type="EMBL" id="JAXAVX010000001">
    <property type="protein sequence ID" value="MDX8150810.1"/>
    <property type="molecule type" value="Genomic_DNA"/>
</dbReference>
<name>A0ABU4VHA4_9ACTN</name>
<feature type="transmembrane region" description="Helical" evidence="2">
    <location>
        <begin position="220"/>
        <end position="239"/>
    </location>
</feature>
<keyword evidence="2" id="KW-1133">Transmembrane helix</keyword>
<accession>A0ABU4VHA4</accession>
<sequence>MDDHEHHDHGRHEDGRDPRPPGTSEGRRDAAAPAAARLRDHPAGRLLLGVVALVGVLTLVGLVVLWPSGDHDPGPGTQRPTVAATVVEARAAPCAEGSSQRCATVVATVDEGRDDGRRVTIVLGPEGVAPSLDPGDAIRLSDQSPDPASGVPVEPGTEPVYAYSGVDRRIPLVALMAGFALLGLLVARGRGLLALLGTGASLALVVLWLVPSILDGHPPLLVAVVGALAVMFVTTALTYGVTAQSLAAVAGIGVSLSVAALLGGLWLGLSGLDGTDSELGSFALQSGEALPLQGILLAGMVIGALGVLTDTVVSQVSTVAALHRTAPHLGAGELYREAFVVGRDHLAATIHTLVLAYAGATLPLLLVASANDVTFLDAVNDTTLAEPIVSTLVGSIALLLSVPLSTLLAAILVGRLPAATLGDGHAHHH</sequence>
<feature type="transmembrane region" description="Helical" evidence="2">
    <location>
        <begin position="192"/>
        <end position="214"/>
    </location>
</feature>